<proteinExistence type="inferred from homology"/>
<evidence type="ECO:0000256" key="4">
    <source>
        <dbReference type="ARBA" id="ARBA00023175"/>
    </source>
</evidence>
<dbReference type="GO" id="GO:0003777">
    <property type="term" value="F:microtubule motor activity"/>
    <property type="evidence" value="ECO:0007669"/>
    <property type="project" value="InterPro"/>
</dbReference>
<dbReference type="GO" id="GO:0007018">
    <property type="term" value="P:microtubule-based movement"/>
    <property type="evidence" value="ECO:0007669"/>
    <property type="project" value="InterPro"/>
</dbReference>
<dbReference type="OrthoDB" id="3176171at2759"/>
<dbReference type="CDD" id="cd01374">
    <property type="entry name" value="KISc_CENP_E"/>
    <property type="match status" value="1"/>
</dbReference>
<evidence type="ECO:0000313" key="10">
    <source>
        <dbReference type="EMBL" id="GMI49070.1"/>
    </source>
</evidence>
<dbReference type="GO" id="GO:0005524">
    <property type="term" value="F:ATP binding"/>
    <property type="evidence" value="ECO:0007669"/>
    <property type="project" value="UniProtKB-UniRule"/>
</dbReference>
<dbReference type="PROSITE" id="PS50067">
    <property type="entry name" value="KINESIN_MOTOR_2"/>
    <property type="match status" value="1"/>
</dbReference>
<evidence type="ECO:0000313" key="11">
    <source>
        <dbReference type="Proteomes" id="UP001165065"/>
    </source>
</evidence>
<feature type="compositionally biased region" description="Gly residues" evidence="8">
    <location>
        <begin position="727"/>
        <end position="746"/>
    </location>
</feature>
<evidence type="ECO:0000256" key="6">
    <source>
        <dbReference type="RuleBase" id="RU000394"/>
    </source>
</evidence>
<sequence length="752" mass="81009">MSQLSSAPSTNIKVCVRVRPLNVEQPSQPDPDLRTNVTSIECWNLKNNVIAPNPDYDSYDYQNSTSEKSKKTAYGFDHLFFPVSKTVEIYNMAVKSIVAAALEGYHGSVFAYGQTATGKTFTMQGTADEPGIVPLAVHDCFSYIRQRNGMSKDREFLLRMSYMEIYNEQINDLLSPSSLQTIRIYESRGKGVVVKGMKEEVVISAEQVFALVAAGEAHRHIGSTEMNANSSRSHTIFRLVIESKAMNTNSKSKVRVSTLSLVDLAGSESVKSTHTSGERQKEGKFINKSLLTLGKVIWKLSEGSRKNLSIADLAAHIPYRDSKLTRLLQPSLGGNAQISMICNVSPEAVHVEETHNTLKFASRAKRIKQRASVTEVMDDATLLQQYREEINALRSQLTVLVEENQSIQTQLMSPGGGRGMGGGEDEEETQAIVAAIHNLERLILRNADEKRTGRSGGVGGSGRKVRVTSGGFFGSNRMSSGGGGKHPFFERVSSGGSEGGGGSFGLVKSDGGKGDKAAVNGASSSPPFLVPPTQPLGGTPNDGPSEAMNDMSVLSTRLSGVSVRSGTPESFSSSYLDSHSLVNELQRVQGLLGAVLEKKNNKRLSMGGDGGTIGTPSKFSGAPPPPPTPTLLKPSLHFSSKEEEIKHLRTSVSQLELNRKLAKADATFLSQQLSDKDDMLNEVAMLLEAVERHQEALERENAELAEALSRTQGRLGQVEVELMQVRGGGGGEEMGTEEGGGGGGGGEEFEMY</sequence>
<keyword evidence="6" id="KW-0493">Microtubule</keyword>
<evidence type="ECO:0000259" key="9">
    <source>
        <dbReference type="PROSITE" id="PS50067"/>
    </source>
</evidence>
<dbReference type="PANTHER" id="PTHR47968">
    <property type="entry name" value="CENTROMERE PROTEIN E"/>
    <property type="match status" value="1"/>
</dbReference>
<evidence type="ECO:0000256" key="5">
    <source>
        <dbReference type="PROSITE-ProRule" id="PRU00283"/>
    </source>
</evidence>
<keyword evidence="11" id="KW-1185">Reference proteome</keyword>
<dbReference type="Proteomes" id="UP001165065">
    <property type="component" value="Unassembled WGS sequence"/>
</dbReference>
<feature type="region of interest" description="Disordered" evidence="8">
    <location>
        <begin position="469"/>
        <end position="546"/>
    </location>
</feature>
<keyword evidence="2 5" id="KW-0067">ATP-binding</keyword>
<feature type="region of interest" description="Disordered" evidence="8">
    <location>
        <begin position="727"/>
        <end position="752"/>
    </location>
</feature>
<evidence type="ECO:0000256" key="7">
    <source>
        <dbReference type="SAM" id="Coils"/>
    </source>
</evidence>
<dbReference type="Pfam" id="PF00225">
    <property type="entry name" value="Kinesin"/>
    <property type="match status" value="1"/>
</dbReference>
<feature type="region of interest" description="Disordered" evidence="8">
    <location>
        <begin position="602"/>
        <end position="629"/>
    </location>
</feature>
<reference evidence="11" key="1">
    <citation type="journal article" date="2023" name="Commun. Biol.">
        <title>Genome analysis of Parmales, the sister group of diatoms, reveals the evolutionary specialization of diatoms from phago-mixotrophs to photoautotrophs.</title>
        <authorList>
            <person name="Ban H."/>
            <person name="Sato S."/>
            <person name="Yoshikawa S."/>
            <person name="Yamada K."/>
            <person name="Nakamura Y."/>
            <person name="Ichinomiya M."/>
            <person name="Sato N."/>
            <person name="Blanc-Mathieu R."/>
            <person name="Endo H."/>
            <person name="Kuwata A."/>
            <person name="Ogata H."/>
        </authorList>
    </citation>
    <scope>NUCLEOTIDE SEQUENCE [LARGE SCALE GENOMIC DNA]</scope>
</reference>
<evidence type="ECO:0000256" key="3">
    <source>
        <dbReference type="ARBA" id="ARBA00023054"/>
    </source>
</evidence>
<dbReference type="AlphaFoldDB" id="A0A9W7GPJ1"/>
<evidence type="ECO:0000256" key="2">
    <source>
        <dbReference type="ARBA" id="ARBA00022840"/>
    </source>
</evidence>
<dbReference type="InterPro" id="IPR001752">
    <property type="entry name" value="Kinesin_motor_dom"/>
</dbReference>
<keyword evidence="1 5" id="KW-0547">Nucleotide-binding</keyword>
<dbReference type="SUPFAM" id="SSF52540">
    <property type="entry name" value="P-loop containing nucleoside triphosphate hydrolases"/>
    <property type="match status" value="1"/>
</dbReference>
<feature type="coiled-coil region" evidence="7">
    <location>
        <begin position="383"/>
        <end position="410"/>
    </location>
</feature>
<dbReference type="InterPro" id="IPR027417">
    <property type="entry name" value="P-loop_NTPase"/>
</dbReference>
<dbReference type="GO" id="GO:0008017">
    <property type="term" value="F:microtubule binding"/>
    <property type="evidence" value="ECO:0007669"/>
    <property type="project" value="InterPro"/>
</dbReference>
<dbReference type="EMBL" id="BRYA01000460">
    <property type="protein sequence ID" value="GMI49070.1"/>
    <property type="molecule type" value="Genomic_DNA"/>
</dbReference>
<dbReference type="InterPro" id="IPR036961">
    <property type="entry name" value="Kinesin_motor_dom_sf"/>
</dbReference>
<dbReference type="Gene3D" id="3.40.850.10">
    <property type="entry name" value="Kinesin motor domain"/>
    <property type="match status" value="1"/>
</dbReference>
<organism evidence="10 11">
    <name type="scientific">Triparma columacea</name>
    <dbReference type="NCBI Taxonomy" id="722753"/>
    <lineage>
        <taxon>Eukaryota</taxon>
        <taxon>Sar</taxon>
        <taxon>Stramenopiles</taxon>
        <taxon>Ochrophyta</taxon>
        <taxon>Bolidophyceae</taxon>
        <taxon>Parmales</taxon>
        <taxon>Triparmaceae</taxon>
        <taxon>Triparma</taxon>
    </lineage>
</organism>
<dbReference type="InterPro" id="IPR019821">
    <property type="entry name" value="Kinesin_motor_CS"/>
</dbReference>
<comment type="similarity">
    <text evidence="5 6">Belongs to the TRAFAC class myosin-kinesin ATPase superfamily. Kinesin family.</text>
</comment>
<feature type="coiled-coil region" evidence="7">
    <location>
        <begin position="638"/>
        <end position="714"/>
    </location>
</feature>
<feature type="binding site" evidence="5">
    <location>
        <begin position="113"/>
        <end position="120"/>
    </location>
    <ligand>
        <name>ATP</name>
        <dbReference type="ChEBI" id="CHEBI:30616"/>
    </ligand>
</feature>
<accession>A0A9W7GPJ1</accession>
<keyword evidence="3 7" id="KW-0175">Coiled coil</keyword>
<dbReference type="InterPro" id="IPR027640">
    <property type="entry name" value="Kinesin-like_fam"/>
</dbReference>
<dbReference type="SMART" id="SM00129">
    <property type="entry name" value="KISc"/>
    <property type="match status" value="1"/>
</dbReference>
<dbReference type="GO" id="GO:0005874">
    <property type="term" value="C:microtubule"/>
    <property type="evidence" value="ECO:0007669"/>
    <property type="project" value="UniProtKB-KW"/>
</dbReference>
<evidence type="ECO:0000256" key="1">
    <source>
        <dbReference type="ARBA" id="ARBA00022741"/>
    </source>
</evidence>
<protein>
    <recommendedName>
        <fullName evidence="6">Kinesin-like protein</fullName>
    </recommendedName>
</protein>
<feature type="domain" description="Kinesin motor" evidence="9">
    <location>
        <begin position="11"/>
        <end position="367"/>
    </location>
</feature>
<dbReference type="PANTHER" id="PTHR47968:SF75">
    <property type="entry name" value="CENTROMERE-ASSOCIATED PROTEIN E"/>
    <property type="match status" value="1"/>
</dbReference>
<gene>
    <name evidence="10" type="ORF">TrCOL_g3728</name>
</gene>
<name>A0A9W7GPJ1_9STRA</name>
<keyword evidence="4 5" id="KW-0505">Motor protein</keyword>
<evidence type="ECO:0000256" key="8">
    <source>
        <dbReference type="SAM" id="MobiDB-lite"/>
    </source>
</evidence>
<dbReference type="PROSITE" id="PS00411">
    <property type="entry name" value="KINESIN_MOTOR_1"/>
    <property type="match status" value="1"/>
</dbReference>
<dbReference type="PRINTS" id="PR00380">
    <property type="entry name" value="KINESINHEAVY"/>
</dbReference>
<comment type="caution">
    <text evidence="10">The sequence shown here is derived from an EMBL/GenBank/DDBJ whole genome shotgun (WGS) entry which is preliminary data.</text>
</comment>